<dbReference type="InterPro" id="IPR016024">
    <property type="entry name" value="ARM-type_fold"/>
</dbReference>
<comment type="caution">
    <text evidence="1">The sequence shown here is derived from an EMBL/GenBank/DDBJ whole genome shotgun (WGS) entry which is preliminary data.</text>
</comment>
<dbReference type="AlphaFoldDB" id="A0A922SG59"/>
<organism evidence="1 2">
    <name type="scientific">Spodoptera exigua</name>
    <name type="common">Beet armyworm</name>
    <name type="synonym">Noctua fulgens</name>
    <dbReference type="NCBI Taxonomy" id="7107"/>
    <lineage>
        <taxon>Eukaryota</taxon>
        <taxon>Metazoa</taxon>
        <taxon>Ecdysozoa</taxon>
        <taxon>Arthropoda</taxon>
        <taxon>Hexapoda</taxon>
        <taxon>Insecta</taxon>
        <taxon>Pterygota</taxon>
        <taxon>Neoptera</taxon>
        <taxon>Endopterygota</taxon>
        <taxon>Lepidoptera</taxon>
        <taxon>Glossata</taxon>
        <taxon>Ditrysia</taxon>
        <taxon>Noctuoidea</taxon>
        <taxon>Noctuidae</taxon>
        <taxon>Amphipyrinae</taxon>
        <taxon>Spodoptera</taxon>
    </lineage>
</organism>
<dbReference type="EMBL" id="JACEFF010000528">
    <property type="protein sequence ID" value="KAH9635869.1"/>
    <property type="molecule type" value="Genomic_DNA"/>
</dbReference>
<dbReference type="GO" id="GO:0007127">
    <property type="term" value="P:meiosis I"/>
    <property type="evidence" value="ECO:0007669"/>
    <property type="project" value="TreeGrafter"/>
</dbReference>
<dbReference type="SUPFAM" id="SSF48371">
    <property type="entry name" value="ARM repeat"/>
    <property type="match status" value="1"/>
</dbReference>
<evidence type="ECO:0000313" key="2">
    <source>
        <dbReference type="Proteomes" id="UP000814243"/>
    </source>
</evidence>
<accession>A0A922SG59</accession>
<gene>
    <name evidence="1" type="ORF">HF086_002429</name>
</gene>
<dbReference type="Proteomes" id="UP000814243">
    <property type="component" value="Unassembled WGS sequence"/>
</dbReference>
<reference evidence="1" key="1">
    <citation type="journal article" date="2021" name="G3 (Bethesda)">
        <title>Genome and transcriptome analysis of the beet armyworm Spodoptera exigua reveals targets for pest control. .</title>
        <authorList>
            <person name="Simon S."/>
            <person name="Breeschoten T."/>
            <person name="Jansen H.J."/>
            <person name="Dirks R.P."/>
            <person name="Schranz M.E."/>
            <person name="Ros V.I.D."/>
        </authorList>
    </citation>
    <scope>NUCLEOTIDE SEQUENCE</scope>
    <source>
        <strain evidence="1">TB_SE_WUR_2020</strain>
    </source>
</reference>
<dbReference type="InterPro" id="IPR052133">
    <property type="entry name" value="Immune_Signaling-Apoptosis_Reg"/>
</dbReference>
<proteinExistence type="predicted"/>
<dbReference type="PANTHER" id="PTHR12044">
    <property type="entry name" value="BCL2 INTERACTING MEDIATOR OF CELL DEATH"/>
    <property type="match status" value="1"/>
</dbReference>
<name>A0A922SG59_SPOEX</name>
<protein>
    <submittedName>
        <fullName evidence="1">Uncharacterized protein</fullName>
    </submittedName>
</protein>
<evidence type="ECO:0000313" key="1">
    <source>
        <dbReference type="EMBL" id="KAH9635869.1"/>
    </source>
</evidence>
<sequence length="910" mass="102506">MYSLVNTNFNRTYNPSGRQNALSDIKKLLTSRDTTAQNKACGYLIEVITRYNKNSNEGARMVEYLLDNDITVFLCEATSNLDFTLFRSILSCLRLLWRSRQFFEDEHAAHAMTAVLRALAHYAGSGSKPPVDACLHFLCDLLNGVSANKTTPPLSHQSAYSAVQLLACLNGLATHISTNPNTILSSALVLHALISYQPDNLTINTNTASALLEVLKKWFSLLMGTLNHSMLVGDNGVSGMFYVVICQIGLDVFGLIKLVGRDQKADFVQTILSDDHEINALRQCVGYMGEAVRLVVAELVAFTKIGLEGDLRYPFYFRNDVSVRKVSTLVLGEMLKVLAEKYLNVNDVQNNDTCAKDIHMGLVELQYGIEKPHRIGSQLQKNQPYSLLIYIYFYCQSSENPEEATAPLLPYLVEHILKQPKSFKPPAYIIKALWLVFAMSTISNGSLESLGERVYLEKATDRLITMLYPDPSIYYTHNPAILLWAFTSHRISHCVRLHVLSQWFKSEDSLPADLTTQPIVWELLLNILIQCDDKTIVGNCMEALHVCLEDGDDDSRQDFAGLIWSMLPNVLSKVLIDTEYQIDTNICHFLELATTLPPLEIDQIVCLKTAVLITAIFSKNLPENFEESTKYHYEYVCLKLGLYLLSLANSQNDNRVLLTYTNRVGFLQSVLTATDSTNENVACAALQLLSYVIHYFTKNNYQPKSVLQIQTHLIIKTLKRDSTSERGASLLQLVYMVLNTGASSPLALAYSVEEQPTVNVQCNALRALMLRIQLMLCCRESKNQSTAGWKTLSSIFKHAIVTKNDTKLIATLTSQPWTHTLIQFQLTQDLTPEFLTFTHNWLTLLKITIKKCQEMNKVQLCKQSLVIKTMVLMKKNLTTEGALKEMSENVLLIVNDILEESKVKYVKLID</sequence>
<dbReference type="PANTHER" id="PTHR12044:SF14">
    <property type="entry name" value="MEIOTIC DOUBLE-STRANDED BREAK FORMATION PROTEIN 1"/>
    <property type="match status" value="1"/>
</dbReference>